<evidence type="ECO:0000313" key="2">
    <source>
        <dbReference type="Proteomes" id="UP000252187"/>
    </source>
</evidence>
<dbReference type="Proteomes" id="UP000252187">
    <property type="component" value="Unassembled WGS sequence"/>
</dbReference>
<name>A0A365PBK0_9ACTN</name>
<dbReference type="InterPro" id="IPR024787">
    <property type="entry name" value="EcsC"/>
</dbReference>
<dbReference type="Pfam" id="PF12787">
    <property type="entry name" value="EcsC"/>
    <property type="match status" value="1"/>
</dbReference>
<accession>A0A365PBK0</accession>
<comment type="caution">
    <text evidence="1">The sequence shown here is derived from an EMBL/GenBank/DDBJ whole genome shotgun (WGS) entry which is preliminary data.</text>
</comment>
<evidence type="ECO:0008006" key="3">
    <source>
        <dbReference type="Google" id="ProtNLM"/>
    </source>
</evidence>
<protein>
    <recommendedName>
        <fullName evidence="3">EcsC family protein</fullName>
    </recommendedName>
</protein>
<organism evidence="1 2">
    <name type="scientific">Dietzia maris</name>
    <dbReference type="NCBI Taxonomy" id="37915"/>
    <lineage>
        <taxon>Bacteria</taxon>
        <taxon>Bacillati</taxon>
        <taxon>Actinomycetota</taxon>
        <taxon>Actinomycetes</taxon>
        <taxon>Mycobacteriales</taxon>
        <taxon>Dietziaceae</taxon>
        <taxon>Dietzia</taxon>
    </lineage>
</organism>
<dbReference type="EMBL" id="QNTT01000011">
    <property type="protein sequence ID" value="RBA37893.1"/>
    <property type="molecule type" value="Genomic_DNA"/>
</dbReference>
<reference evidence="1 2" key="1">
    <citation type="submission" date="2018-06" db="EMBL/GenBank/DDBJ databases">
        <title>Whole genome sequencing of four bacterial strains from South Shetland trench revealing bio-synthetic gene clusters.</title>
        <authorList>
            <person name="Abdel-Mageed W.M."/>
            <person name="Lehri B."/>
            <person name="Jarmusch S.A."/>
            <person name="Miranda K."/>
            <person name="Goodfellow M."/>
            <person name="Jaspars M."/>
            <person name="Karlyshev A.V."/>
        </authorList>
    </citation>
    <scope>NUCLEOTIDE SEQUENCE [LARGE SCALE GENOMIC DNA]</scope>
    <source>
        <strain evidence="1 2">SST1</strain>
    </source>
</reference>
<evidence type="ECO:0000313" key="1">
    <source>
        <dbReference type="EMBL" id="RBA37893.1"/>
    </source>
</evidence>
<gene>
    <name evidence="1" type="ORF">DQ226_06005</name>
</gene>
<proteinExistence type="predicted"/>
<sequence>MAIAQPKRVKEITKSISEGDMEAAATSTINFILDSGVNGFGPVKGAETIADEALKHSGGDAEKAIKRIIATHTRVVGASGFVSGLGGLATMAVAIPTDVTVFYTRATRMIAAVAHLRGYDVHSEEVRSVIAVSLIGSAGVEAMSKAGVEIGTKTAVAALKRVPGTVLTKINKAVGFRLVTKFGTTGSINLVKVVPVAGAAVGGTINIAGSRSIAGYAKSNFPAVDPVVVPGTVV</sequence>
<dbReference type="AlphaFoldDB" id="A0A365PBK0"/>